<organism evidence="2 3">
    <name type="scientific">Nitratidesulfovibrio vulgaris (strain DP4)</name>
    <name type="common">Desulfovibrio vulgaris</name>
    <dbReference type="NCBI Taxonomy" id="391774"/>
    <lineage>
        <taxon>Bacteria</taxon>
        <taxon>Pseudomonadati</taxon>
        <taxon>Thermodesulfobacteriota</taxon>
        <taxon>Desulfovibrionia</taxon>
        <taxon>Desulfovibrionales</taxon>
        <taxon>Desulfovibrionaceae</taxon>
        <taxon>Nitratidesulfovibrio</taxon>
    </lineage>
</organism>
<evidence type="ECO:0000256" key="1">
    <source>
        <dbReference type="SAM" id="Phobius"/>
    </source>
</evidence>
<dbReference type="HOGENOM" id="CLU_097089_0_0_7"/>
<dbReference type="RefSeq" id="WP_011791618.1">
    <property type="nucleotide sequence ID" value="NC_008751.1"/>
</dbReference>
<keyword evidence="1" id="KW-0812">Transmembrane</keyword>
<feature type="transmembrane region" description="Helical" evidence="1">
    <location>
        <begin position="75"/>
        <end position="94"/>
    </location>
</feature>
<dbReference type="Proteomes" id="UP000009173">
    <property type="component" value="Chromosome"/>
</dbReference>
<keyword evidence="1" id="KW-1133">Transmembrane helix</keyword>
<keyword evidence="1" id="KW-0472">Membrane</keyword>
<dbReference type="KEGG" id="dvl:Dvul_0457"/>
<evidence type="ECO:0000313" key="2">
    <source>
        <dbReference type="EMBL" id="ABM27480.1"/>
    </source>
</evidence>
<gene>
    <name evidence="2" type="ordered locus">Dvul_0457</name>
</gene>
<feature type="transmembrane region" description="Helical" evidence="1">
    <location>
        <begin position="114"/>
        <end position="139"/>
    </location>
</feature>
<dbReference type="EMBL" id="CP000527">
    <property type="protein sequence ID" value="ABM27480.1"/>
    <property type="molecule type" value="Genomic_DNA"/>
</dbReference>
<name>A0A0H3A5Y4_NITV4</name>
<dbReference type="AlphaFoldDB" id="A0A0H3A5Y4"/>
<protein>
    <submittedName>
        <fullName evidence="2">Putative cobalt transport system permease protein</fullName>
    </submittedName>
</protein>
<reference evidence="3" key="1">
    <citation type="journal article" date="2009" name="Environ. Microbiol.">
        <title>Contribution of mobile genetic elements to Desulfovibrio vulgaris genome plasticity.</title>
        <authorList>
            <person name="Walker C.B."/>
            <person name="Stolyar S."/>
            <person name="Chivian D."/>
            <person name="Pinel N."/>
            <person name="Gabster J.A."/>
            <person name="Dehal P.S."/>
            <person name="He Z."/>
            <person name="Yang Z.K."/>
            <person name="Yen H.C."/>
            <person name="Zhou J."/>
            <person name="Wall J.D."/>
            <person name="Hazen T.C."/>
            <person name="Arkin A.P."/>
            <person name="Stahl D.A."/>
        </authorList>
    </citation>
    <scope>NUCLEOTIDE SEQUENCE [LARGE SCALE GENOMIC DNA]</scope>
    <source>
        <strain evidence="3">DP4</strain>
    </source>
</reference>
<accession>A0A0H3A5Y4</accession>
<proteinExistence type="predicted"/>
<sequence length="250" mass="26820">MHASRPCPLSDRTAPAAYAPPCTDPRPLLLVALGYGILVWQVGPMGLAVIGMGVMGALAHPFIRRRRTPGMVRGLMRFCAFWGLLKFALDMLVATPDVADALAGAALLSGRLALLGGIGMVLTLAVSPRALALALAWALRPLMGDAAWRPALALALMLHFLPLTQRTVTQVTQCAARRQPHGGLRRRLTLVPAAILRILGQRTWQQTVALAVRGLDTPEAWRPCFAPACRAWLWAVLLTVAGWGLTLLPA</sequence>
<feature type="transmembrane region" description="Helical" evidence="1">
    <location>
        <begin position="231"/>
        <end position="248"/>
    </location>
</feature>
<feature type="transmembrane region" description="Helical" evidence="1">
    <location>
        <begin position="37"/>
        <end position="63"/>
    </location>
</feature>
<evidence type="ECO:0000313" key="3">
    <source>
        <dbReference type="Proteomes" id="UP000009173"/>
    </source>
</evidence>